<dbReference type="OrthoDB" id="6506178at2759"/>
<feature type="region of interest" description="Disordered" evidence="1">
    <location>
        <begin position="287"/>
        <end position="318"/>
    </location>
</feature>
<feature type="transmembrane region" description="Helical" evidence="2">
    <location>
        <begin position="48"/>
        <end position="71"/>
    </location>
</feature>
<name>A0A7M7MBJ6_VARDE</name>
<evidence type="ECO:0000313" key="4">
    <source>
        <dbReference type="Proteomes" id="UP000594260"/>
    </source>
</evidence>
<sequence>MRLDTFHEVVDIPAYAIYILYGLVTTFNVGLIVCLWPFRNRTIIKFVLSLLCADLVQVLISMVEAVGIMVMREYTWWCSVSVSAEEASWTSAGYSLLLLCLEIFFRSAWRRGVKRRTLRLRATLLILAVWTISFLVHGISIPFYQKICEPYTMNEQYQIVYKISLASMNLLVPMAWSFLLLLKTAQNFERNVHVSEDWMRDFSVILLLNFIVCWVIKQLPTIVFWEYREVFIVTDNLAYIVSNVRCFIDSMVFILFFSEITSLGTCECTGELNGKTSPTIITAHAPSRGQQVHQIGGNPLPRNPRSLTPPPLASANDL</sequence>
<evidence type="ECO:0000256" key="2">
    <source>
        <dbReference type="SAM" id="Phobius"/>
    </source>
</evidence>
<dbReference type="KEGG" id="vde:111245641"/>
<feature type="transmembrane region" description="Helical" evidence="2">
    <location>
        <begin position="159"/>
        <end position="182"/>
    </location>
</feature>
<dbReference type="RefSeq" id="XP_022649987.1">
    <property type="nucleotide sequence ID" value="XM_022794252.1"/>
</dbReference>
<evidence type="ECO:0000256" key="1">
    <source>
        <dbReference type="SAM" id="MobiDB-lite"/>
    </source>
</evidence>
<organism evidence="3 4">
    <name type="scientific">Varroa destructor</name>
    <name type="common">Honeybee mite</name>
    <dbReference type="NCBI Taxonomy" id="109461"/>
    <lineage>
        <taxon>Eukaryota</taxon>
        <taxon>Metazoa</taxon>
        <taxon>Ecdysozoa</taxon>
        <taxon>Arthropoda</taxon>
        <taxon>Chelicerata</taxon>
        <taxon>Arachnida</taxon>
        <taxon>Acari</taxon>
        <taxon>Parasitiformes</taxon>
        <taxon>Mesostigmata</taxon>
        <taxon>Gamasina</taxon>
        <taxon>Dermanyssoidea</taxon>
        <taxon>Varroidae</taxon>
        <taxon>Varroa</taxon>
    </lineage>
</organism>
<dbReference type="SUPFAM" id="SSF81321">
    <property type="entry name" value="Family A G protein-coupled receptor-like"/>
    <property type="match status" value="1"/>
</dbReference>
<keyword evidence="2" id="KW-0472">Membrane</keyword>
<proteinExistence type="predicted"/>
<dbReference type="Proteomes" id="UP000594260">
    <property type="component" value="Unplaced"/>
</dbReference>
<feature type="transmembrane region" description="Helical" evidence="2">
    <location>
        <begin position="202"/>
        <end position="225"/>
    </location>
</feature>
<protein>
    <recommendedName>
        <fullName evidence="5">G-protein coupled receptors family 1 profile domain-containing protein</fullName>
    </recommendedName>
</protein>
<dbReference type="CDD" id="cd00637">
    <property type="entry name" value="7tm_classA_rhodopsin-like"/>
    <property type="match status" value="1"/>
</dbReference>
<keyword evidence="2" id="KW-1133">Transmembrane helix</keyword>
<dbReference type="InParanoid" id="A0A7M7MBJ6"/>
<evidence type="ECO:0000313" key="3">
    <source>
        <dbReference type="EnsemblMetazoa" id="XP_022649987"/>
    </source>
</evidence>
<feature type="transmembrane region" description="Helical" evidence="2">
    <location>
        <begin position="12"/>
        <end position="36"/>
    </location>
</feature>
<dbReference type="EnsemblMetazoa" id="XM_022794252">
    <property type="protein sequence ID" value="XP_022649987"/>
    <property type="gene ID" value="LOC111245641"/>
</dbReference>
<reference evidence="3" key="1">
    <citation type="submission" date="2021-01" db="UniProtKB">
        <authorList>
            <consortium name="EnsemblMetazoa"/>
        </authorList>
    </citation>
    <scope>IDENTIFICATION</scope>
</reference>
<dbReference type="AlphaFoldDB" id="A0A7M7MBJ6"/>
<evidence type="ECO:0008006" key="5">
    <source>
        <dbReference type="Google" id="ProtNLM"/>
    </source>
</evidence>
<accession>A0A7M7MBJ6</accession>
<dbReference type="Gene3D" id="1.20.1070.10">
    <property type="entry name" value="Rhodopsin 7-helix transmembrane proteins"/>
    <property type="match status" value="1"/>
</dbReference>
<keyword evidence="4" id="KW-1185">Reference proteome</keyword>
<feature type="transmembrane region" description="Helical" evidence="2">
    <location>
        <begin position="121"/>
        <end position="139"/>
    </location>
</feature>
<feature type="transmembrane region" description="Helical" evidence="2">
    <location>
        <begin position="91"/>
        <end position="109"/>
    </location>
</feature>
<keyword evidence="2" id="KW-0812">Transmembrane</keyword>
<dbReference type="GeneID" id="111245641"/>